<feature type="region of interest" description="Disordered" evidence="1">
    <location>
        <begin position="1"/>
        <end position="25"/>
    </location>
</feature>
<evidence type="ECO:0000256" key="1">
    <source>
        <dbReference type="SAM" id="MobiDB-lite"/>
    </source>
</evidence>
<feature type="domain" description="DAGKc" evidence="2">
    <location>
        <begin position="12"/>
        <end position="140"/>
    </location>
</feature>
<name>A0A7D6CRW9_9EURY</name>
<evidence type="ECO:0000313" key="3">
    <source>
        <dbReference type="EMBL" id="QLK26530.1"/>
    </source>
</evidence>
<evidence type="ECO:0000259" key="2">
    <source>
        <dbReference type="PROSITE" id="PS50146"/>
    </source>
</evidence>
<dbReference type="Gene3D" id="2.60.200.40">
    <property type="match status" value="1"/>
</dbReference>
<reference evidence="3 4" key="1">
    <citation type="submission" date="2020-07" db="EMBL/GenBank/DDBJ databases">
        <title>Natrinema (YPL30) sp. nov. and Haloterrigena xxxxxx (YPL8) sp. nov., isolated from a salt mine.</title>
        <authorList>
            <person name="Cui H."/>
        </authorList>
    </citation>
    <scope>NUCLEOTIDE SEQUENCE [LARGE SCALE GENOMIC DNA]</scope>
    <source>
        <strain evidence="3 4">YPL13</strain>
    </source>
</reference>
<dbReference type="PANTHER" id="PTHR12358:SF106">
    <property type="entry name" value="LIPID KINASE YEGS"/>
    <property type="match status" value="1"/>
</dbReference>
<dbReference type="SUPFAM" id="SSF111331">
    <property type="entry name" value="NAD kinase/diacylglycerol kinase-like"/>
    <property type="match status" value="1"/>
</dbReference>
<dbReference type="InterPro" id="IPR016064">
    <property type="entry name" value="NAD/diacylglycerol_kinase_sf"/>
</dbReference>
<dbReference type="KEGG" id="nay:HYG81_02630"/>
<dbReference type="PANTHER" id="PTHR12358">
    <property type="entry name" value="SPHINGOSINE KINASE"/>
    <property type="match status" value="1"/>
</dbReference>
<proteinExistence type="predicted"/>
<dbReference type="Proteomes" id="UP000510869">
    <property type="component" value="Chromosome"/>
</dbReference>
<dbReference type="GO" id="GO:0016301">
    <property type="term" value="F:kinase activity"/>
    <property type="evidence" value="ECO:0007669"/>
    <property type="project" value="UniProtKB-KW"/>
</dbReference>
<dbReference type="AlphaFoldDB" id="A0A7D6CRW9"/>
<keyword evidence="4" id="KW-1185">Reference proteome</keyword>
<dbReference type="Gene3D" id="3.40.50.10330">
    <property type="entry name" value="Probable inorganic polyphosphate/atp-NAD kinase, domain 1"/>
    <property type="match status" value="1"/>
</dbReference>
<dbReference type="RefSeq" id="WP_180841703.1">
    <property type="nucleotide sequence ID" value="NZ_CP059154.1"/>
</dbReference>
<feature type="compositionally biased region" description="Low complexity" evidence="1">
    <location>
        <begin position="1"/>
        <end position="11"/>
    </location>
</feature>
<dbReference type="InterPro" id="IPR017438">
    <property type="entry name" value="ATP-NAD_kinase_N"/>
</dbReference>
<dbReference type="InterPro" id="IPR001206">
    <property type="entry name" value="Diacylglycerol_kinase_cat_dom"/>
</dbReference>
<gene>
    <name evidence="3" type="ORF">HYG81_02630</name>
</gene>
<evidence type="ECO:0000313" key="4">
    <source>
        <dbReference type="Proteomes" id="UP000510869"/>
    </source>
</evidence>
<sequence>MTSGDAGSTDGTTEDTRRLILNPTSGDGDHVERVSRLAATHGFRIVETERAGHAIDLAARTAADGVDLLAVCGGDGTVHEAVQGLVAADALEDVALCIIPAGTANIAASALGIEHLRDGFAAADRGETKRIDLGMADGEPFVLSAIAGLPAAASTAASGGLKERVGTLAFVIEGLRTAREFDGLEVAVDAVAGDGEYAWQGEALCLGIGTLRRFTGENEPSNARNGRLEVTIVDRVPPTDVITEAVERRFLSRETPHVTTIEASQLEVVALKDEPVRFSLDGERREYETVEIGVRPRALRVCVGEEYGSRT</sequence>
<dbReference type="InterPro" id="IPR050187">
    <property type="entry name" value="Lipid_Phosphate_FormReg"/>
</dbReference>
<dbReference type="Pfam" id="PF00781">
    <property type="entry name" value="DAGK_cat"/>
    <property type="match status" value="1"/>
</dbReference>
<dbReference type="EMBL" id="CP059154">
    <property type="protein sequence ID" value="QLK26530.1"/>
    <property type="molecule type" value="Genomic_DNA"/>
</dbReference>
<dbReference type="PROSITE" id="PS50146">
    <property type="entry name" value="DAGK"/>
    <property type="match status" value="1"/>
</dbReference>
<dbReference type="GeneID" id="56142065"/>
<accession>A0A7D6CRW9</accession>
<dbReference type="OrthoDB" id="57577at2157"/>
<keyword evidence="3" id="KW-0418">Kinase</keyword>
<organism evidence="3 4">
    <name type="scientific">Natrinema zhouii</name>
    <dbReference type="NCBI Taxonomy" id="1710539"/>
    <lineage>
        <taxon>Archaea</taxon>
        <taxon>Methanobacteriati</taxon>
        <taxon>Methanobacteriota</taxon>
        <taxon>Stenosarchaea group</taxon>
        <taxon>Halobacteria</taxon>
        <taxon>Halobacteriales</taxon>
        <taxon>Natrialbaceae</taxon>
        <taxon>Natrinema</taxon>
    </lineage>
</organism>
<protein>
    <submittedName>
        <fullName evidence="3">Diacylglycerol kinase family lipid kinase</fullName>
    </submittedName>
</protein>
<keyword evidence="3" id="KW-0808">Transferase</keyword>
<dbReference type="GO" id="GO:0005886">
    <property type="term" value="C:plasma membrane"/>
    <property type="evidence" value="ECO:0007669"/>
    <property type="project" value="TreeGrafter"/>
</dbReference>
<dbReference type="SMART" id="SM00046">
    <property type="entry name" value="DAGKc"/>
    <property type="match status" value="1"/>
</dbReference>